<gene>
    <name evidence="2" type="ORF">BN869_000000475_1</name>
</gene>
<dbReference type="InterPro" id="IPR011032">
    <property type="entry name" value="GroES-like_sf"/>
</dbReference>
<dbReference type="CDD" id="cd05289">
    <property type="entry name" value="MDR_like_2"/>
    <property type="match status" value="1"/>
</dbReference>
<proteinExistence type="predicted"/>
<dbReference type="SUPFAM" id="SSF51735">
    <property type="entry name" value="NAD(P)-binding Rossmann-fold domains"/>
    <property type="match status" value="1"/>
</dbReference>
<dbReference type="EMBL" id="CDPU01000001">
    <property type="protein sequence ID" value="CEO44420.1"/>
    <property type="molecule type" value="Genomic_DNA"/>
</dbReference>
<dbReference type="InterPro" id="IPR036291">
    <property type="entry name" value="NAD(P)-bd_dom_sf"/>
</dbReference>
<accession>A0A0B7JNY5</accession>
<dbReference type="Gene3D" id="3.40.50.720">
    <property type="entry name" value="NAD(P)-binding Rossmann-like Domain"/>
    <property type="match status" value="1"/>
</dbReference>
<evidence type="ECO:0000259" key="1">
    <source>
        <dbReference type="SMART" id="SM00829"/>
    </source>
</evidence>
<dbReference type="InterPro" id="IPR013154">
    <property type="entry name" value="ADH-like_N"/>
</dbReference>
<dbReference type="SUPFAM" id="SSF50129">
    <property type="entry name" value="GroES-like"/>
    <property type="match status" value="1"/>
</dbReference>
<reference evidence="2" key="1">
    <citation type="submission" date="2015-01" db="EMBL/GenBank/DDBJ databases">
        <authorList>
            <person name="Durling Mikael"/>
        </authorList>
    </citation>
    <scope>NUCLEOTIDE SEQUENCE</scope>
</reference>
<dbReference type="GO" id="GO:0016491">
    <property type="term" value="F:oxidoreductase activity"/>
    <property type="evidence" value="ECO:0007669"/>
    <property type="project" value="InterPro"/>
</dbReference>
<evidence type="ECO:0000313" key="2">
    <source>
        <dbReference type="EMBL" id="CEO44420.1"/>
    </source>
</evidence>
<organism evidence="2">
    <name type="scientific">Bionectria ochroleuca</name>
    <name type="common">Gliocladium roseum</name>
    <dbReference type="NCBI Taxonomy" id="29856"/>
    <lineage>
        <taxon>Eukaryota</taxon>
        <taxon>Fungi</taxon>
        <taxon>Dikarya</taxon>
        <taxon>Ascomycota</taxon>
        <taxon>Pezizomycotina</taxon>
        <taxon>Sordariomycetes</taxon>
        <taxon>Hypocreomycetidae</taxon>
        <taxon>Hypocreales</taxon>
        <taxon>Bionectriaceae</taxon>
        <taxon>Clonostachys</taxon>
    </lineage>
</organism>
<dbReference type="AlphaFoldDB" id="A0A0B7JNY5"/>
<dbReference type="InterPro" id="IPR050700">
    <property type="entry name" value="YIM1/Zinc_Alcohol_DH_Fams"/>
</dbReference>
<sequence>MANIPETMRSLVAPKKGPPSTFEIASMPTPSIKEPTDVLIHVRAASLGTGDVQIAGGKLEVFYKATFPLKIGISGAGVVVAVGDGVKHLKVGDEVYGTNISKPMFRIPPPGFVSEYTVCPENLLIRKPPSLSFEEAASFTPMVVAAYQVIKRGLQVRGEESLEGKTVFVPGALSGTGSIIIQVAKNYFGAAKIISTVSTAKVPLVEEYLPGMVDQIIDYKTQKVGDLVPQGTVDFAVNTQMSSMDDCIAALDKKTGTLMSITSIPTKKVAKEIIGADRFPWWFGVILDLAQYYYTWKFWGTNIYHEMVSGSPDIREDLELSGEIVALGKVKPVMRVVELEDIEAVRNNCEEVYVVKGGIGKLVVVISK</sequence>
<name>A0A0B7JNY5_BIOOC</name>
<dbReference type="SMART" id="SM00829">
    <property type="entry name" value="PKS_ER"/>
    <property type="match status" value="1"/>
</dbReference>
<dbReference type="InterPro" id="IPR020843">
    <property type="entry name" value="ER"/>
</dbReference>
<dbReference type="PANTHER" id="PTHR11695">
    <property type="entry name" value="ALCOHOL DEHYDROGENASE RELATED"/>
    <property type="match status" value="1"/>
</dbReference>
<feature type="domain" description="Enoyl reductase (ER)" evidence="1">
    <location>
        <begin position="17"/>
        <end position="364"/>
    </location>
</feature>
<dbReference type="Pfam" id="PF08240">
    <property type="entry name" value="ADH_N"/>
    <property type="match status" value="1"/>
</dbReference>
<protein>
    <recommendedName>
        <fullName evidence="1">Enoyl reductase (ER) domain-containing protein</fullName>
    </recommendedName>
</protein>
<dbReference type="PANTHER" id="PTHR11695:SF648">
    <property type="entry name" value="ZINC-BINDING OXIDOREDUCTASE"/>
    <property type="match status" value="1"/>
</dbReference>
<dbReference type="Gene3D" id="3.90.180.10">
    <property type="entry name" value="Medium-chain alcohol dehydrogenases, catalytic domain"/>
    <property type="match status" value="1"/>
</dbReference>